<organism evidence="3 4">
    <name type="scientific">[Myrmecia] bisecta</name>
    <dbReference type="NCBI Taxonomy" id="41462"/>
    <lineage>
        <taxon>Eukaryota</taxon>
        <taxon>Viridiplantae</taxon>
        <taxon>Chlorophyta</taxon>
        <taxon>core chlorophytes</taxon>
        <taxon>Trebouxiophyceae</taxon>
        <taxon>Trebouxiales</taxon>
        <taxon>Trebouxiaceae</taxon>
        <taxon>Myrmecia</taxon>
    </lineage>
</organism>
<dbReference type="SUPFAM" id="SSF50939">
    <property type="entry name" value="Sialidases"/>
    <property type="match status" value="1"/>
</dbReference>
<dbReference type="InterPro" id="IPR036278">
    <property type="entry name" value="Sialidase_sf"/>
</dbReference>
<gene>
    <name evidence="3" type="ORF">WJX72_001081</name>
</gene>
<dbReference type="PANTHER" id="PTHR43752:SF2">
    <property type="entry name" value="BNR_ASP-BOX REPEAT FAMILY PROTEIN"/>
    <property type="match status" value="1"/>
</dbReference>
<evidence type="ECO:0000313" key="4">
    <source>
        <dbReference type="Proteomes" id="UP001489004"/>
    </source>
</evidence>
<evidence type="ECO:0000256" key="1">
    <source>
        <dbReference type="SAM" id="Phobius"/>
    </source>
</evidence>
<evidence type="ECO:0000313" key="3">
    <source>
        <dbReference type="EMBL" id="KAK9814133.1"/>
    </source>
</evidence>
<dbReference type="InterPro" id="IPR011040">
    <property type="entry name" value="Sialidase"/>
</dbReference>
<evidence type="ECO:0000259" key="2">
    <source>
        <dbReference type="Pfam" id="PF13088"/>
    </source>
</evidence>
<dbReference type="AlphaFoldDB" id="A0AAW1Q0Z3"/>
<keyword evidence="1" id="KW-0812">Transmembrane</keyword>
<accession>A0AAW1Q0Z3</accession>
<protein>
    <recommendedName>
        <fullName evidence="2">Sialidase domain-containing protein</fullName>
    </recommendedName>
</protein>
<dbReference type="PANTHER" id="PTHR43752">
    <property type="entry name" value="BNR/ASP-BOX REPEAT FAMILY PROTEIN"/>
    <property type="match status" value="1"/>
</dbReference>
<proteinExistence type="predicted"/>
<feature type="domain" description="Sialidase" evidence="2">
    <location>
        <begin position="116"/>
        <end position="246"/>
    </location>
</feature>
<dbReference type="Proteomes" id="UP001489004">
    <property type="component" value="Unassembled WGS sequence"/>
</dbReference>
<dbReference type="CDD" id="cd15482">
    <property type="entry name" value="Sialidase_non-viral"/>
    <property type="match status" value="1"/>
</dbReference>
<name>A0AAW1Q0Z3_9CHLO</name>
<sequence length="284" mass="31131">MVRASKLLTSRHPPQRKPHVGITVLVSLGMFAGLACLLLLVAFVRNSLRSNAPSLATVFHRSKQDKQLQPAMELGGATAGWPHILTADRPVHEYIHGDCPTRACHAATLVHTRSGGLVAAWFGGTAEKDPDVGIWLARKLPGQPWQAPFMVAKVNNEPHWNPVLFYDQPDEVLHGHQQPQAGRMWMHFKVGPSPRLWRTYAASSQDDFVTWASPAELVPGDLGGRGCVKNKPLVMQDGTILAGLIPGTVGGLGVRRTPLRWSTTTQGWMLSGCLMGPWCWRTIL</sequence>
<keyword evidence="1" id="KW-0472">Membrane</keyword>
<comment type="caution">
    <text evidence="3">The sequence shown here is derived from an EMBL/GenBank/DDBJ whole genome shotgun (WGS) entry which is preliminary data.</text>
</comment>
<reference evidence="3 4" key="1">
    <citation type="journal article" date="2024" name="Nat. Commun.">
        <title>Phylogenomics reveals the evolutionary origins of lichenization in chlorophyte algae.</title>
        <authorList>
            <person name="Puginier C."/>
            <person name="Libourel C."/>
            <person name="Otte J."/>
            <person name="Skaloud P."/>
            <person name="Haon M."/>
            <person name="Grisel S."/>
            <person name="Petersen M."/>
            <person name="Berrin J.G."/>
            <person name="Delaux P.M."/>
            <person name="Dal Grande F."/>
            <person name="Keller J."/>
        </authorList>
    </citation>
    <scope>NUCLEOTIDE SEQUENCE [LARGE SCALE GENOMIC DNA]</scope>
    <source>
        <strain evidence="3 4">SAG 2043</strain>
    </source>
</reference>
<dbReference type="EMBL" id="JALJOR010000007">
    <property type="protein sequence ID" value="KAK9814133.1"/>
    <property type="molecule type" value="Genomic_DNA"/>
</dbReference>
<keyword evidence="4" id="KW-1185">Reference proteome</keyword>
<keyword evidence="1" id="KW-1133">Transmembrane helix</keyword>
<feature type="transmembrane region" description="Helical" evidence="1">
    <location>
        <begin position="20"/>
        <end position="44"/>
    </location>
</feature>
<dbReference type="Pfam" id="PF13088">
    <property type="entry name" value="BNR_2"/>
    <property type="match status" value="1"/>
</dbReference>